<sequence length="546" mass="59711">MVLRDEDVPRFFNVTSWFLDRNVEEGRGADTALITDSIDSAASPTNSASANATDANGPRRTSYAELAALTNQVGHVLRDLGVRRGDRVLIALSDGVEFVATWHAALKIGAVTAEVYTYLHPKDYRYFLDYTEAEVVVVDPVTLGRVREAARLGRSPRCLLVVDAHREDLRANERDFAALVATAPTELDAAPTTRDDMAIWKFTTGSTGAPKACVHPHLSPRLSFDWYARGVLGMTADDLVLPVPKLFFGYARDLAALFPFGAGAAGVVFPERSTPERLFALLARHRPTILVNVPTMMNSMVAHPGAAEQDLSCLRACTSAGEALPEELRRRWLAAFGVEVLDGIGSSEAYHVYVANRPGRVRPGSLGQVVPGYRAEVTDGEGRPVPDGEVGVLEVTGGTVARGYWNAPERTAETFHGSTVRSGDLFVRDGEGFFWYQGRADDMLKVGGQWIAPREVEDCLLRHPDVLDCAVTGYQEAGLVRPRAHVVVRPGVPPTPELAAALQQFARSHLSPHKYPRDVRFVVELPRTASGKLDRRALREADRKLQ</sequence>
<dbReference type="GO" id="GO:0044550">
    <property type="term" value="P:secondary metabolite biosynthetic process"/>
    <property type="evidence" value="ECO:0007669"/>
    <property type="project" value="TreeGrafter"/>
</dbReference>
<dbReference type="InterPro" id="IPR011957">
    <property type="entry name" value="Benz_CoA_lig"/>
</dbReference>
<reference evidence="4 5" key="1">
    <citation type="submission" date="2016-11" db="EMBL/GenBank/DDBJ databases">
        <authorList>
            <person name="Jaros S."/>
            <person name="Januszkiewicz K."/>
            <person name="Wedrychowicz H."/>
        </authorList>
    </citation>
    <scope>NUCLEOTIDE SEQUENCE [LARGE SCALE GENOMIC DNA]</scope>
    <source>
        <strain evidence="4 5">DSM 44523</strain>
    </source>
</reference>
<keyword evidence="1 4" id="KW-0436">Ligase</keyword>
<dbReference type="GO" id="GO:0005524">
    <property type="term" value="F:ATP binding"/>
    <property type="evidence" value="ECO:0007669"/>
    <property type="project" value="InterPro"/>
</dbReference>
<protein>
    <submittedName>
        <fullName evidence="4">Benzoate-CoA ligase family</fullName>
    </submittedName>
</protein>
<dbReference type="Gene3D" id="3.30.300.30">
    <property type="match status" value="1"/>
</dbReference>
<dbReference type="GO" id="GO:0016405">
    <property type="term" value="F:CoA-ligase activity"/>
    <property type="evidence" value="ECO:0007669"/>
    <property type="project" value="InterPro"/>
</dbReference>
<dbReference type="RefSeq" id="WP_073488587.1">
    <property type="nucleotide sequence ID" value="NZ_FQVN01000011.1"/>
</dbReference>
<evidence type="ECO:0000313" key="4">
    <source>
        <dbReference type="EMBL" id="SHG61620.1"/>
    </source>
</evidence>
<accession>A0A1M5L9I2</accession>
<gene>
    <name evidence="4" type="ORF">SAMN05444320_11132</name>
</gene>
<evidence type="ECO:0000313" key="5">
    <source>
        <dbReference type="Proteomes" id="UP000184501"/>
    </source>
</evidence>
<evidence type="ECO:0000259" key="2">
    <source>
        <dbReference type="Pfam" id="PF00501"/>
    </source>
</evidence>
<dbReference type="Proteomes" id="UP000184501">
    <property type="component" value="Unassembled WGS sequence"/>
</dbReference>
<dbReference type="STRING" id="2017.SAMN05444320_11132"/>
<dbReference type="SUPFAM" id="SSF56801">
    <property type="entry name" value="Acetyl-CoA synthetase-like"/>
    <property type="match status" value="1"/>
</dbReference>
<dbReference type="InterPro" id="IPR042099">
    <property type="entry name" value="ANL_N_sf"/>
</dbReference>
<dbReference type="Gene3D" id="3.40.50.12780">
    <property type="entry name" value="N-terminal domain of ligase-like"/>
    <property type="match status" value="1"/>
</dbReference>
<evidence type="ECO:0000256" key="1">
    <source>
        <dbReference type="ARBA" id="ARBA00022598"/>
    </source>
</evidence>
<organism evidence="4 5">
    <name type="scientific">Streptoalloteichus hindustanus</name>
    <dbReference type="NCBI Taxonomy" id="2017"/>
    <lineage>
        <taxon>Bacteria</taxon>
        <taxon>Bacillati</taxon>
        <taxon>Actinomycetota</taxon>
        <taxon>Actinomycetes</taxon>
        <taxon>Pseudonocardiales</taxon>
        <taxon>Pseudonocardiaceae</taxon>
        <taxon>Streptoalloteichus</taxon>
    </lineage>
</organism>
<dbReference type="Pfam" id="PF00501">
    <property type="entry name" value="AMP-binding"/>
    <property type="match status" value="1"/>
</dbReference>
<evidence type="ECO:0000259" key="3">
    <source>
        <dbReference type="Pfam" id="PF13193"/>
    </source>
</evidence>
<name>A0A1M5L9I2_STRHI</name>
<proteinExistence type="predicted"/>
<dbReference type="PANTHER" id="PTHR43352">
    <property type="entry name" value="ACETYL-COA SYNTHETASE"/>
    <property type="match status" value="1"/>
</dbReference>
<dbReference type="AlphaFoldDB" id="A0A1M5L9I2"/>
<dbReference type="EMBL" id="FQVN01000011">
    <property type="protein sequence ID" value="SHG61620.1"/>
    <property type="molecule type" value="Genomic_DNA"/>
</dbReference>
<dbReference type="InterPro" id="IPR045851">
    <property type="entry name" value="AMP-bd_C_sf"/>
</dbReference>
<dbReference type="PANTHER" id="PTHR43352:SF1">
    <property type="entry name" value="ANTHRANILATE--COA LIGASE"/>
    <property type="match status" value="1"/>
</dbReference>
<dbReference type="GO" id="GO:0016878">
    <property type="term" value="F:acid-thiol ligase activity"/>
    <property type="evidence" value="ECO:0007669"/>
    <property type="project" value="TreeGrafter"/>
</dbReference>
<keyword evidence="5" id="KW-1185">Reference proteome</keyword>
<dbReference type="NCBIfam" id="TIGR02262">
    <property type="entry name" value="benz_CoA_lig"/>
    <property type="match status" value="1"/>
</dbReference>
<feature type="domain" description="AMP-binding enzyme C-terminal" evidence="3">
    <location>
        <begin position="455"/>
        <end position="532"/>
    </location>
</feature>
<dbReference type="Pfam" id="PF13193">
    <property type="entry name" value="AMP-binding_C"/>
    <property type="match status" value="1"/>
</dbReference>
<feature type="domain" description="AMP-dependent synthetase/ligase" evidence="2">
    <location>
        <begin position="54"/>
        <end position="405"/>
    </location>
</feature>
<dbReference type="InterPro" id="IPR025110">
    <property type="entry name" value="AMP-bd_C"/>
</dbReference>
<dbReference type="OrthoDB" id="9803968at2"/>
<dbReference type="InterPro" id="IPR000873">
    <property type="entry name" value="AMP-dep_synth/lig_dom"/>
</dbReference>